<evidence type="ECO:0000313" key="3">
    <source>
        <dbReference type="Proteomes" id="UP000247409"/>
    </source>
</evidence>
<feature type="transmembrane region" description="Helical" evidence="1">
    <location>
        <begin position="14"/>
        <end position="34"/>
    </location>
</feature>
<name>A0A2V3IQV1_9FLOR</name>
<dbReference type="EMBL" id="NBIV01000089">
    <property type="protein sequence ID" value="PXF44486.1"/>
    <property type="molecule type" value="Genomic_DNA"/>
</dbReference>
<comment type="caution">
    <text evidence="2">The sequence shown here is derived from an EMBL/GenBank/DDBJ whole genome shotgun (WGS) entry which is preliminary data.</text>
</comment>
<reference evidence="2 3" key="1">
    <citation type="journal article" date="2018" name="Mol. Biol. Evol.">
        <title>Analysis of the draft genome of the red seaweed Gracilariopsis chorda provides insights into genome size evolution in Rhodophyta.</title>
        <authorList>
            <person name="Lee J."/>
            <person name="Yang E.C."/>
            <person name="Graf L."/>
            <person name="Yang J.H."/>
            <person name="Qiu H."/>
            <person name="Zel Zion U."/>
            <person name="Chan C.X."/>
            <person name="Stephens T.G."/>
            <person name="Weber A.P.M."/>
            <person name="Boo G.H."/>
            <person name="Boo S.M."/>
            <person name="Kim K.M."/>
            <person name="Shin Y."/>
            <person name="Jung M."/>
            <person name="Lee S.J."/>
            <person name="Yim H.S."/>
            <person name="Lee J.H."/>
            <person name="Bhattacharya D."/>
            <person name="Yoon H.S."/>
        </authorList>
    </citation>
    <scope>NUCLEOTIDE SEQUENCE [LARGE SCALE GENOMIC DNA]</scope>
    <source>
        <strain evidence="2 3">SKKU-2015</strain>
        <tissue evidence="2">Whole body</tissue>
    </source>
</reference>
<accession>A0A2V3IQV1</accession>
<keyword evidence="1" id="KW-0812">Transmembrane</keyword>
<evidence type="ECO:0000256" key="1">
    <source>
        <dbReference type="SAM" id="Phobius"/>
    </source>
</evidence>
<keyword evidence="1" id="KW-1133">Transmembrane helix</keyword>
<gene>
    <name evidence="2" type="ORF">BWQ96_05758</name>
</gene>
<proteinExistence type="predicted"/>
<protein>
    <submittedName>
        <fullName evidence="2">Uncharacterized protein</fullName>
    </submittedName>
</protein>
<sequence>MRYRGLAGQMLSRWFWIFFLTVESAAVVTSIFLGKQLAKARLEVQDEMDCIVSHYAMTATVFLVPVIVNVMFFAFSLAETTQAIMPATESSLVDGPQAHDPSWSFFFGFANIFRFLSVNRRDYFIHVFQMGEMRRKEKIWAGLQTNILDKTHIEEVIRKVDILLSFLRYDGTSILMLETTRARLFAEVNVMGSVLSATLALSTLGKCSGIQLVGQYLQFISVTSLLFVAMASFAGYGTYKSLLFYELTQADLKKMSEVISLYVANTGKRIQGIRSNACSCYAETDEEGKYDVYVPVISEHVIMRKLKVTGDGILRHADRSGKVMEGLYLIGGGADLSTPRRTLEI</sequence>
<feature type="transmembrane region" description="Helical" evidence="1">
    <location>
        <begin position="55"/>
        <end position="78"/>
    </location>
</feature>
<keyword evidence="1" id="KW-0472">Membrane</keyword>
<feature type="transmembrane region" description="Helical" evidence="1">
    <location>
        <begin position="216"/>
        <end position="239"/>
    </location>
</feature>
<dbReference type="AlphaFoldDB" id="A0A2V3IQV1"/>
<organism evidence="2 3">
    <name type="scientific">Gracilariopsis chorda</name>
    <dbReference type="NCBI Taxonomy" id="448386"/>
    <lineage>
        <taxon>Eukaryota</taxon>
        <taxon>Rhodophyta</taxon>
        <taxon>Florideophyceae</taxon>
        <taxon>Rhodymeniophycidae</taxon>
        <taxon>Gracilariales</taxon>
        <taxon>Gracilariaceae</taxon>
        <taxon>Gracilariopsis</taxon>
    </lineage>
</organism>
<keyword evidence="3" id="KW-1185">Reference proteome</keyword>
<dbReference type="Proteomes" id="UP000247409">
    <property type="component" value="Unassembled WGS sequence"/>
</dbReference>
<evidence type="ECO:0000313" key="2">
    <source>
        <dbReference type="EMBL" id="PXF44486.1"/>
    </source>
</evidence>